<protein>
    <submittedName>
        <fullName evidence="1">Uncharacterized protein</fullName>
    </submittedName>
</protein>
<comment type="caution">
    <text evidence="1">The sequence shown here is derived from an EMBL/GenBank/DDBJ whole genome shotgun (WGS) entry which is preliminary data.</text>
</comment>
<organism evidence="1 2">
    <name type="scientific">Molorchus minor</name>
    <dbReference type="NCBI Taxonomy" id="1323400"/>
    <lineage>
        <taxon>Eukaryota</taxon>
        <taxon>Metazoa</taxon>
        <taxon>Ecdysozoa</taxon>
        <taxon>Arthropoda</taxon>
        <taxon>Hexapoda</taxon>
        <taxon>Insecta</taxon>
        <taxon>Pterygota</taxon>
        <taxon>Neoptera</taxon>
        <taxon>Endopterygota</taxon>
        <taxon>Coleoptera</taxon>
        <taxon>Polyphaga</taxon>
        <taxon>Cucujiformia</taxon>
        <taxon>Chrysomeloidea</taxon>
        <taxon>Cerambycidae</taxon>
        <taxon>Lamiinae</taxon>
        <taxon>Monochamini</taxon>
        <taxon>Molorchus</taxon>
    </lineage>
</organism>
<name>A0ABQ9J260_9CUCU</name>
<evidence type="ECO:0000313" key="2">
    <source>
        <dbReference type="Proteomes" id="UP001162164"/>
    </source>
</evidence>
<gene>
    <name evidence="1" type="ORF">NQ317_001249</name>
</gene>
<reference evidence="1" key="1">
    <citation type="journal article" date="2023" name="Insect Mol. Biol.">
        <title>Genome sequencing provides insights into the evolution of gene families encoding plant cell wall-degrading enzymes in longhorned beetles.</title>
        <authorList>
            <person name="Shin N.R."/>
            <person name="Okamura Y."/>
            <person name="Kirsch R."/>
            <person name="Pauchet Y."/>
        </authorList>
    </citation>
    <scope>NUCLEOTIDE SEQUENCE</scope>
    <source>
        <strain evidence="1">MMC_N1</strain>
    </source>
</reference>
<proteinExistence type="predicted"/>
<evidence type="ECO:0000313" key="1">
    <source>
        <dbReference type="EMBL" id="KAJ8971472.1"/>
    </source>
</evidence>
<dbReference type="EMBL" id="JAPWTJ010001480">
    <property type="protein sequence ID" value="KAJ8971472.1"/>
    <property type="molecule type" value="Genomic_DNA"/>
</dbReference>
<dbReference type="Proteomes" id="UP001162164">
    <property type="component" value="Unassembled WGS sequence"/>
</dbReference>
<sequence>MPIKAYKKDQLKPDGMGVLTLFSQGRMKKRTAVVNDDNWETKKLCEEQQKDEDIKPFIAWKEEGTRPEWKDISNKSTTLKGYWAIWDSLIVEDGILKRLLGEHGWQRNTKANCTSEGESQ</sequence>
<accession>A0ABQ9J260</accession>
<keyword evidence="2" id="KW-1185">Reference proteome</keyword>